<dbReference type="RefSeq" id="WP_169102982.1">
    <property type="nucleotide sequence ID" value="NZ_JABBVZ010000148.1"/>
</dbReference>
<name>A0A7Y0L8I3_9FIRM</name>
<protein>
    <submittedName>
        <fullName evidence="5">ABC transporter ATP-binding protein</fullName>
    </submittedName>
</protein>
<dbReference type="CDD" id="cd03255">
    <property type="entry name" value="ABC_MJ0796_LolCDE_FtsE"/>
    <property type="match status" value="1"/>
</dbReference>
<dbReference type="PROSITE" id="PS50893">
    <property type="entry name" value="ABC_TRANSPORTER_2"/>
    <property type="match status" value="1"/>
</dbReference>
<dbReference type="PANTHER" id="PTHR24220:SF86">
    <property type="entry name" value="ABC TRANSPORTER ABCH.1"/>
    <property type="match status" value="1"/>
</dbReference>
<dbReference type="FunFam" id="3.40.50.300:FF:000032">
    <property type="entry name" value="Export ABC transporter ATP-binding protein"/>
    <property type="match status" value="1"/>
</dbReference>
<dbReference type="InterPro" id="IPR003439">
    <property type="entry name" value="ABC_transporter-like_ATP-bd"/>
</dbReference>
<keyword evidence="1" id="KW-0813">Transport</keyword>
<dbReference type="GO" id="GO:0098796">
    <property type="term" value="C:membrane protein complex"/>
    <property type="evidence" value="ECO:0007669"/>
    <property type="project" value="UniProtKB-ARBA"/>
</dbReference>
<keyword evidence="6" id="KW-1185">Reference proteome</keyword>
<dbReference type="GO" id="GO:0016887">
    <property type="term" value="F:ATP hydrolysis activity"/>
    <property type="evidence" value="ECO:0007669"/>
    <property type="project" value="InterPro"/>
</dbReference>
<dbReference type="InterPro" id="IPR017911">
    <property type="entry name" value="MacB-like_ATP-bd"/>
</dbReference>
<dbReference type="EMBL" id="JABBVZ010000148">
    <property type="protein sequence ID" value="NMP24776.1"/>
    <property type="molecule type" value="Genomic_DNA"/>
</dbReference>
<proteinExistence type="predicted"/>
<comment type="caution">
    <text evidence="5">The sequence shown here is derived from an EMBL/GenBank/DDBJ whole genome shotgun (WGS) entry which is preliminary data.</text>
</comment>
<dbReference type="GO" id="GO:0005524">
    <property type="term" value="F:ATP binding"/>
    <property type="evidence" value="ECO:0007669"/>
    <property type="project" value="UniProtKB-KW"/>
</dbReference>
<dbReference type="PANTHER" id="PTHR24220">
    <property type="entry name" value="IMPORT ATP-BINDING PROTEIN"/>
    <property type="match status" value="1"/>
</dbReference>
<evidence type="ECO:0000256" key="2">
    <source>
        <dbReference type="ARBA" id="ARBA00022741"/>
    </source>
</evidence>
<sequence>MDILFQLQDVAKHYLMAGQEVPALRDINLVVNRGEFASIVGPSGSGKTTLMHILGCLDVPSRGTYMLGNLKVSAMGELQLTRVRREQIGFVFQNFNLITTLTALENVALPLAYQRMPQREQHERAEEALRHVGLTDRMKYRPNQLSGGQQQRVAIARAIVTQAPLILADEPTGNLDSQTGHEVLKLFDALSEEGHTIVMITHDREVALRGQRMIEIKDGRIVADREVSA</sequence>
<evidence type="ECO:0000256" key="3">
    <source>
        <dbReference type="ARBA" id="ARBA00022840"/>
    </source>
</evidence>
<feature type="domain" description="ABC transporter" evidence="4">
    <location>
        <begin position="5"/>
        <end position="229"/>
    </location>
</feature>
<dbReference type="SMART" id="SM00382">
    <property type="entry name" value="AAA"/>
    <property type="match status" value="1"/>
</dbReference>
<dbReference type="InterPro" id="IPR003593">
    <property type="entry name" value="AAA+_ATPase"/>
</dbReference>
<gene>
    <name evidence="5" type="ORF">HIJ39_20925</name>
</gene>
<dbReference type="AlphaFoldDB" id="A0A7Y0L8I3"/>
<evidence type="ECO:0000313" key="6">
    <source>
        <dbReference type="Proteomes" id="UP000533476"/>
    </source>
</evidence>
<dbReference type="PROSITE" id="PS00211">
    <property type="entry name" value="ABC_TRANSPORTER_1"/>
    <property type="match status" value="1"/>
</dbReference>
<organism evidence="5 6">
    <name type="scientific">Sulfobacillus harzensis</name>
    <dbReference type="NCBI Taxonomy" id="2729629"/>
    <lineage>
        <taxon>Bacteria</taxon>
        <taxon>Bacillati</taxon>
        <taxon>Bacillota</taxon>
        <taxon>Clostridia</taxon>
        <taxon>Eubacteriales</taxon>
        <taxon>Clostridiales Family XVII. Incertae Sedis</taxon>
        <taxon>Sulfobacillus</taxon>
    </lineage>
</organism>
<dbReference type="InterPro" id="IPR015854">
    <property type="entry name" value="ABC_transpr_LolD-like"/>
</dbReference>
<evidence type="ECO:0000256" key="1">
    <source>
        <dbReference type="ARBA" id="ARBA00022448"/>
    </source>
</evidence>
<dbReference type="Proteomes" id="UP000533476">
    <property type="component" value="Unassembled WGS sequence"/>
</dbReference>
<dbReference type="SUPFAM" id="SSF52540">
    <property type="entry name" value="P-loop containing nucleoside triphosphate hydrolases"/>
    <property type="match status" value="1"/>
</dbReference>
<dbReference type="InterPro" id="IPR027417">
    <property type="entry name" value="P-loop_NTPase"/>
</dbReference>
<dbReference type="InterPro" id="IPR017871">
    <property type="entry name" value="ABC_transporter-like_CS"/>
</dbReference>
<accession>A0A7Y0L8I3</accession>
<dbReference type="GO" id="GO:0022857">
    <property type="term" value="F:transmembrane transporter activity"/>
    <property type="evidence" value="ECO:0007669"/>
    <property type="project" value="TreeGrafter"/>
</dbReference>
<evidence type="ECO:0000313" key="5">
    <source>
        <dbReference type="EMBL" id="NMP24776.1"/>
    </source>
</evidence>
<reference evidence="5 6" key="1">
    <citation type="submission" date="2020-04" db="EMBL/GenBank/DDBJ databases">
        <authorList>
            <person name="Zhang R."/>
            <person name="Schippers A."/>
        </authorList>
    </citation>
    <scope>NUCLEOTIDE SEQUENCE [LARGE SCALE GENOMIC DNA]</scope>
    <source>
        <strain evidence="5 6">DSM 109850</strain>
    </source>
</reference>
<keyword evidence="3 5" id="KW-0067">ATP-binding</keyword>
<dbReference type="GO" id="GO:0005886">
    <property type="term" value="C:plasma membrane"/>
    <property type="evidence" value="ECO:0007669"/>
    <property type="project" value="TreeGrafter"/>
</dbReference>
<keyword evidence="2" id="KW-0547">Nucleotide-binding</keyword>
<evidence type="ECO:0000259" key="4">
    <source>
        <dbReference type="PROSITE" id="PS50893"/>
    </source>
</evidence>
<dbReference type="Gene3D" id="3.40.50.300">
    <property type="entry name" value="P-loop containing nucleotide triphosphate hydrolases"/>
    <property type="match status" value="1"/>
</dbReference>
<dbReference type="Pfam" id="PF00005">
    <property type="entry name" value="ABC_tran"/>
    <property type="match status" value="1"/>
</dbReference>